<gene>
    <name evidence="1" type="ORF">DUNSADRAFT_14515</name>
</gene>
<protein>
    <recommendedName>
        <fullName evidence="3">Encoded protein</fullName>
    </recommendedName>
</protein>
<evidence type="ECO:0000313" key="2">
    <source>
        <dbReference type="Proteomes" id="UP000815325"/>
    </source>
</evidence>
<organism evidence="1 2">
    <name type="scientific">Dunaliella salina</name>
    <name type="common">Green alga</name>
    <name type="synonym">Protococcus salinus</name>
    <dbReference type="NCBI Taxonomy" id="3046"/>
    <lineage>
        <taxon>Eukaryota</taxon>
        <taxon>Viridiplantae</taxon>
        <taxon>Chlorophyta</taxon>
        <taxon>core chlorophytes</taxon>
        <taxon>Chlorophyceae</taxon>
        <taxon>CS clade</taxon>
        <taxon>Chlamydomonadales</taxon>
        <taxon>Dunaliellaceae</taxon>
        <taxon>Dunaliella</taxon>
    </lineage>
</organism>
<dbReference type="Proteomes" id="UP000815325">
    <property type="component" value="Unassembled WGS sequence"/>
</dbReference>
<keyword evidence="2" id="KW-1185">Reference proteome</keyword>
<name>A0ABQ7G799_DUNSA</name>
<proteinExistence type="predicted"/>
<accession>A0ABQ7G799</accession>
<reference evidence="1" key="1">
    <citation type="submission" date="2017-08" db="EMBL/GenBank/DDBJ databases">
        <authorList>
            <person name="Polle J.E."/>
            <person name="Barry K."/>
            <person name="Cushman J."/>
            <person name="Schmutz J."/>
            <person name="Tran D."/>
            <person name="Hathwaick L.T."/>
            <person name="Yim W.C."/>
            <person name="Jenkins J."/>
            <person name="Mckie-Krisberg Z.M."/>
            <person name="Prochnik S."/>
            <person name="Lindquist E."/>
            <person name="Dockter R.B."/>
            <person name="Adam C."/>
            <person name="Molina H."/>
            <person name="Bunkerborg J."/>
            <person name="Jin E."/>
            <person name="Buchheim M."/>
            <person name="Magnuson J."/>
        </authorList>
    </citation>
    <scope>NUCLEOTIDE SEQUENCE</scope>
    <source>
        <strain evidence="1">CCAP 19/18</strain>
    </source>
</reference>
<sequence length="186" mass="20979">MLGCQTWVLDHTLHSCQLRGVARAVPGLRQFNSTKMPARSIHSNEPYTKHAVLAHASKRGYTPRRQCGSPAQKNCPEPQNRLNFKSMQMLLNGIEVSSTFQTIALNLCIDSPLRTKSATTIGKKRTLYQGKSNQATFRACTLQQLPSDPIEVHSYTASNLRIISRQLQVQTRMPWGQPNLYLQLFN</sequence>
<comment type="caution">
    <text evidence="1">The sequence shown here is derived from an EMBL/GenBank/DDBJ whole genome shotgun (WGS) entry which is preliminary data.</text>
</comment>
<evidence type="ECO:0008006" key="3">
    <source>
        <dbReference type="Google" id="ProtNLM"/>
    </source>
</evidence>
<evidence type="ECO:0000313" key="1">
    <source>
        <dbReference type="EMBL" id="KAF5830489.1"/>
    </source>
</evidence>
<dbReference type="EMBL" id="MU070036">
    <property type="protein sequence ID" value="KAF5830489.1"/>
    <property type="molecule type" value="Genomic_DNA"/>
</dbReference>